<organism evidence="1 2">
    <name type="scientific">Caerostris darwini</name>
    <dbReference type="NCBI Taxonomy" id="1538125"/>
    <lineage>
        <taxon>Eukaryota</taxon>
        <taxon>Metazoa</taxon>
        <taxon>Ecdysozoa</taxon>
        <taxon>Arthropoda</taxon>
        <taxon>Chelicerata</taxon>
        <taxon>Arachnida</taxon>
        <taxon>Araneae</taxon>
        <taxon>Araneomorphae</taxon>
        <taxon>Entelegynae</taxon>
        <taxon>Araneoidea</taxon>
        <taxon>Araneidae</taxon>
        <taxon>Caerostris</taxon>
    </lineage>
</organism>
<sequence>MLEGGVCVWGVMGRTGGGVRKAFKYFPAPTVFMGYEGQTFKYMPVSQALAPFSQMFIPEFLTLSRRAGMPFIHLCVWQILMRNARCRKDGRKTRMHEEAFFF</sequence>
<proteinExistence type="predicted"/>
<comment type="caution">
    <text evidence="1">The sequence shown here is derived from an EMBL/GenBank/DDBJ whole genome shotgun (WGS) entry which is preliminary data.</text>
</comment>
<protein>
    <submittedName>
        <fullName evidence="1">Uncharacterized protein</fullName>
    </submittedName>
</protein>
<evidence type="ECO:0000313" key="2">
    <source>
        <dbReference type="Proteomes" id="UP001054837"/>
    </source>
</evidence>
<dbReference type="AlphaFoldDB" id="A0AAV4UA51"/>
<gene>
    <name evidence="1" type="ORF">CDAR_553571</name>
</gene>
<dbReference type="Proteomes" id="UP001054837">
    <property type="component" value="Unassembled WGS sequence"/>
</dbReference>
<keyword evidence="2" id="KW-1185">Reference proteome</keyword>
<reference evidence="1 2" key="1">
    <citation type="submission" date="2021-06" db="EMBL/GenBank/DDBJ databases">
        <title>Caerostris darwini draft genome.</title>
        <authorList>
            <person name="Kono N."/>
            <person name="Arakawa K."/>
        </authorList>
    </citation>
    <scope>NUCLEOTIDE SEQUENCE [LARGE SCALE GENOMIC DNA]</scope>
</reference>
<accession>A0AAV4UA51</accession>
<evidence type="ECO:0000313" key="1">
    <source>
        <dbReference type="EMBL" id="GIY54495.1"/>
    </source>
</evidence>
<name>A0AAV4UA51_9ARAC</name>
<dbReference type="EMBL" id="BPLQ01010926">
    <property type="protein sequence ID" value="GIY54495.1"/>
    <property type="molecule type" value="Genomic_DNA"/>
</dbReference>